<dbReference type="PANTHER" id="PTHR48100">
    <property type="entry name" value="BROAD-SPECIFICITY PHOSPHATASE YOR283W-RELATED"/>
    <property type="match status" value="1"/>
</dbReference>
<proteinExistence type="predicted"/>
<dbReference type="SUPFAM" id="SSF53254">
    <property type="entry name" value="Phosphoglycerate mutase-like"/>
    <property type="match status" value="1"/>
</dbReference>
<reference evidence="4" key="2">
    <citation type="submission" date="2021-04" db="EMBL/GenBank/DDBJ databases">
        <authorList>
            <person name="Gilroy R."/>
        </authorList>
    </citation>
    <scope>NUCLEOTIDE SEQUENCE</scope>
    <source>
        <strain evidence="4">F6-686</strain>
    </source>
</reference>
<name>A0A9E2KRJ3_9LACO</name>
<dbReference type="CDD" id="cd07067">
    <property type="entry name" value="HP_PGM_like"/>
    <property type="match status" value="1"/>
</dbReference>
<gene>
    <name evidence="4" type="ORF">H9806_06740</name>
</gene>
<dbReference type="Gene3D" id="3.40.50.1240">
    <property type="entry name" value="Phosphoglycerate mutase-like"/>
    <property type="match status" value="1"/>
</dbReference>
<feature type="binding site" evidence="2">
    <location>
        <begin position="7"/>
        <end position="14"/>
    </location>
    <ligand>
        <name>substrate</name>
    </ligand>
</feature>
<evidence type="ECO:0000313" key="5">
    <source>
        <dbReference type="Proteomes" id="UP000823844"/>
    </source>
</evidence>
<evidence type="ECO:0000256" key="1">
    <source>
        <dbReference type="PIRSR" id="PIRSR613078-1"/>
    </source>
</evidence>
<dbReference type="Pfam" id="PF00300">
    <property type="entry name" value="His_Phos_1"/>
    <property type="match status" value="1"/>
</dbReference>
<reference evidence="4" key="1">
    <citation type="journal article" date="2021" name="PeerJ">
        <title>Extensive microbial diversity within the chicken gut microbiome revealed by metagenomics and culture.</title>
        <authorList>
            <person name="Gilroy R."/>
            <person name="Ravi A."/>
            <person name="Getino M."/>
            <person name="Pursley I."/>
            <person name="Horton D.L."/>
            <person name="Alikhan N.F."/>
            <person name="Baker D."/>
            <person name="Gharbi K."/>
            <person name="Hall N."/>
            <person name="Watson M."/>
            <person name="Adriaenssens E.M."/>
            <person name="Foster-Nyarko E."/>
            <person name="Jarju S."/>
            <person name="Secka A."/>
            <person name="Antonio M."/>
            <person name="Oren A."/>
            <person name="Chaudhuri R.R."/>
            <person name="La Ragione R."/>
            <person name="Hildebrand F."/>
            <person name="Pallen M.J."/>
        </authorList>
    </citation>
    <scope>NUCLEOTIDE SEQUENCE</scope>
    <source>
        <strain evidence="4">F6-686</strain>
    </source>
</reference>
<feature type="active site" description="Tele-phosphohistidine intermediate" evidence="1">
    <location>
        <position position="8"/>
    </location>
</feature>
<dbReference type="InterPro" id="IPR050275">
    <property type="entry name" value="PGM_Phosphatase"/>
</dbReference>
<dbReference type="SMART" id="SM00855">
    <property type="entry name" value="PGAM"/>
    <property type="match status" value="1"/>
</dbReference>
<dbReference type="EMBL" id="JAHLFT010000086">
    <property type="protein sequence ID" value="MBU3828804.1"/>
    <property type="molecule type" value="Genomic_DNA"/>
</dbReference>
<evidence type="ECO:0000256" key="2">
    <source>
        <dbReference type="PIRSR" id="PIRSR613078-2"/>
    </source>
</evidence>
<dbReference type="InterPro" id="IPR029033">
    <property type="entry name" value="His_PPase_superfam"/>
</dbReference>
<dbReference type="PIRSF" id="PIRSF000709">
    <property type="entry name" value="6PFK_2-Ptase"/>
    <property type="match status" value="1"/>
</dbReference>
<comment type="caution">
    <text evidence="4">The sequence shown here is derived from an EMBL/GenBank/DDBJ whole genome shotgun (WGS) entry which is preliminary data.</text>
</comment>
<sequence length="199" mass="22694">MEIIFIRHGQTEVNKENRIQGAAVDAELNEVGRAYAKKAAANFDPSVFDVVYSSPMKRAVETAQIFTKGTQKLTLDKRLMEFNFGDWDGQKMDEIAKKYPDILDSWGKINRDYVKYVPNGESYDELAQRCISFLNEVEQKYPDKKVLVVAHGRLIRMMVAHYIADDDLDKLDTMANCALAKVKVKDGAARTVYYNRLLA</sequence>
<dbReference type="PANTHER" id="PTHR48100:SF1">
    <property type="entry name" value="HISTIDINE PHOSPHATASE FAMILY PROTEIN-RELATED"/>
    <property type="match status" value="1"/>
</dbReference>
<organism evidence="4 5">
    <name type="scientific">Candidatus Lactobacillus pullistercoris</name>
    <dbReference type="NCBI Taxonomy" id="2838636"/>
    <lineage>
        <taxon>Bacteria</taxon>
        <taxon>Bacillati</taxon>
        <taxon>Bacillota</taxon>
        <taxon>Bacilli</taxon>
        <taxon>Lactobacillales</taxon>
        <taxon>Lactobacillaceae</taxon>
        <taxon>Lactobacillus</taxon>
    </lineage>
</organism>
<dbReference type="Proteomes" id="UP000823844">
    <property type="component" value="Unassembled WGS sequence"/>
</dbReference>
<protein>
    <submittedName>
        <fullName evidence="4">Histidine phosphatase family protein</fullName>
    </submittedName>
</protein>
<dbReference type="AlphaFoldDB" id="A0A9E2KRJ3"/>
<feature type="binding site" evidence="2">
    <location>
        <position position="58"/>
    </location>
    <ligand>
        <name>substrate</name>
    </ligand>
</feature>
<dbReference type="InterPro" id="IPR013078">
    <property type="entry name" value="His_Pase_superF_clade-1"/>
</dbReference>
<dbReference type="GO" id="GO:0016791">
    <property type="term" value="F:phosphatase activity"/>
    <property type="evidence" value="ECO:0007669"/>
    <property type="project" value="TreeGrafter"/>
</dbReference>
<feature type="site" description="Transition state stabilizer" evidence="3">
    <location>
        <position position="151"/>
    </location>
</feature>
<accession>A0A9E2KRJ3</accession>
<feature type="active site" description="Proton donor/acceptor" evidence="1">
    <location>
        <position position="81"/>
    </location>
</feature>
<evidence type="ECO:0000256" key="3">
    <source>
        <dbReference type="PIRSR" id="PIRSR613078-3"/>
    </source>
</evidence>
<dbReference type="GO" id="GO:0005737">
    <property type="term" value="C:cytoplasm"/>
    <property type="evidence" value="ECO:0007669"/>
    <property type="project" value="TreeGrafter"/>
</dbReference>
<evidence type="ECO:0000313" key="4">
    <source>
        <dbReference type="EMBL" id="MBU3828804.1"/>
    </source>
</evidence>